<gene>
    <name evidence="3" type="ORF">KUF71_025343</name>
</gene>
<evidence type="ECO:0000313" key="4">
    <source>
        <dbReference type="Proteomes" id="UP001219518"/>
    </source>
</evidence>
<evidence type="ECO:0000256" key="1">
    <source>
        <dbReference type="SAM" id="MobiDB-lite"/>
    </source>
</evidence>
<dbReference type="SUPFAM" id="SSF81383">
    <property type="entry name" value="F-box domain"/>
    <property type="match status" value="1"/>
</dbReference>
<dbReference type="InterPro" id="IPR036047">
    <property type="entry name" value="F-box-like_dom_sf"/>
</dbReference>
<organism evidence="3 4">
    <name type="scientific">Frankliniella fusca</name>
    <dbReference type="NCBI Taxonomy" id="407009"/>
    <lineage>
        <taxon>Eukaryota</taxon>
        <taxon>Metazoa</taxon>
        <taxon>Ecdysozoa</taxon>
        <taxon>Arthropoda</taxon>
        <taxon>Hexapoda</taxon>
        <taxon>Insecta</taxon>
        <taxon>Pterygota</taxon>
        <taxon>Neoptera</taxon>
        <taxon>Paraneoptera</taxon>
        <taxon>Thysanoptera</taxon>
        <taxon>Terebrantia</taxon>
        <taxon>Thripoidea</taxon>
        <taxon>Thripidae</taxon>
        <taxon>Frankliniella</taxon>
    </lineage>
</organism>
<dbReference type="Proteomes" id="UP001219518">
    <property type="component" value="Unassembled WGS sequence"/>
</dbReference>
<dbReference type="PROSITE" id="PS50181">
    <property type="entry name" value="FBOX"/>
    <property type="match status" value="1"/>
</dbReference>
<feature type="region of interest" description="Disordered" evidence="1">
    <location>
        <begin position="265"/>
        <end position="325"/>
    </location>
</feature>
<feature type="compositionally biased region" description="Acidic residues" evidence="1">
    <location>
        <begin position="309"/>
        <end position="320"/>
    </location>
</feature>
<dbReference type="SMART" id="SM00256">
    <property type="entry name" value="FBOX"/>
    <property type="match status" value="1"/>
</dbReference>
<feature type="compositionally biased region" description="Acidic residues" evidence="1">
    <location>
        <begin position="285"/>
        <end position="297"/>
    </location>
</feature>
<dbReference type="EMBL" id="JAHWGI010000488">
    <property type="protein sequence ID" value="KAK3916095.1"/>
    <property type="molecule type" value="Genomic_DNA"/>
</dbReference>
<dbReference type="Pfam" id="PF12937">
    <property type="entry name" value="F-box-like"/>
    <property type="match status" value="1"/>
</dbReference>
<sequence>MPLNNENLLLNEVSMNCVKEVVADGSADTDEQLTQEVVLRASLPTDAAELLLLEVPVEAAEPLPLEVQMEAGKQPLEVPMEAAEQPPLQVPLEAAQQPPLEVPMEAAEQPPREVPMETTEQPPLEVPMKAAELLPNEVLSMAAEQMEAAEHLPQAELVEAAEQPSLEVSMETAEQPPLEHLPQAELVEAAEQPPLEVPMEVAEQPLLEPPLEVPMEAVMLLPLEVLLMEGVVQLPYEETMEDADQLLHEGPILRVVPGKLPKKISEQHADGVPVDKVNRPVDERVESDDQETDDELTLEYTETDVSSMESDDEDTLDESGDSLSGIAPLESFEQPPCVVPLDLVKHVTDDEVPLNLVKQPADEVPVNRLERLPDDVLVAVLSLLSVPDVLTCRLVSRRLGELALHRDVWRHRTVFADYDRKAGAILRLAPCLRSVWVSWNMLLLVSTRCAVSELVLTVEQNQTGNGINTAVLAVVIRNQEALGRLKVVQVTLRPVSLTCADALMRTLVTTSGLEWLTVRGRPPSTVRRVAPAPVSLRPSLKNFHCELTRCSESFVNAVLATHAATLEEVDLCSGGDGYLGHEWGLTFQLLSTMAGLHSLRCACLPGLEALAACGALTSVWLEVRLYSRGAIDAAADFLRRAEQLQTVTLDYRRCGSRYRPPEFVGNLIEALVPCGRGGRPRLEMLRLLAPPQLQPLLRVLPSLTGLRHLTLRARLSTELLVGITPSTAPSLRLLELEILSLNYFACTHAWLHMWSHTIKTVLVVNPLLHILVREQFYCDDCLLCAMHCHREFDWEQSDGCYLFLHGNDKCPTSVDHSDKSYAWFNFLDFIPGL</sequence>
<reference evidence="3" key="1">
    <citation type="submission" date="2021-07" db="EMBL/GenBank/DDBJ databases">
        <authorList>
            <person name="Catto M.A."/>
            <person name="Jacobson A."/>
            <person name="Kennedy G."/>
            <person name="Labadie P."/>
            <person name="Hunt B.G."/>
            <person name="Srinivasan R."/>
        </authorList>
    </citation>
    <scope>NUCLEOTIDE SEQUENCE</scope>
    <source>
        <strain evidence="3">PL_HMW_Pooled</strain>
        <tissue evidence="3">Head</tissue>
    </source>
</reference>
<protein>
    <submittedName>
        <fullName evidence="3">Constitutive coactivator of peroxisome proliferator-activated receptor gamma</fullName>
    </submittedName>
</protein>
<evidence type="ECO:0000259" key="2">
    <source>
        <dbReference type="PROSITE" id="PS50181"/>
    </source>
</evidence>
<dbReference type="Gene3D" id="1.20.1280.50">
    <property type="match status" value="1"/>
</dbReference>
<dbReference type="AlphaFoldDB" id="A0AAE1H917"/>
<dbReference type="InterPro" id="IPR001810">
    <property type="entry name" value="F-box_dom"/>
</dbReference>
<evidence type="ECO:0000313" key="3">
    <source>
        <dbReference type="EMBL" id="KAK3916095.1"/>
    </source>
</evidence>
<reference evidence="3" key="2">
    <citation type="journal article" date="2023" name="BMC Genomics">
        <title>Pest status, molecular evolution, and epigenetic factors derived from the genome assembly of Frankliniella fusca, a thysanopteran phytovirus vector.</title>
        <authorList>
            <person name="Catto M.A."/>
            <person name="Labadie P.E."/>
            <person name="Jacobson A.L."/>
            <person name="Kennedy G.G."/>
            <person name="Srinivasan R."/>
            <person name="Hunt B.G."/>
        </authorList>
    </citation>
    <scope>NUCLEOTIDE SEQUENCE</scope>
    <source>
        <strain evidence="3">PL_HMW_Pooled</strain>
    </source>
</reference>
<keyword evidence="4" id="KW-1185">Reference proteome</keyword>
<comment type="caution">
    <text evidence="3">The sequence shown here is derived from an EMBL/GenBank/DDBJ whole genome shotgun (WGS) entry which is preliminary data.</text>
</comment>
<name>A0AAE1H917_9NEOP</name>
<accession>A0AAE1H917</accession>
<feature type="domain" description="F-box" evidence="2">
    <location>
        <begin position="366"/>
        <end position="412"/>
    </location>
</feature>
<proteinExistence type="predicted"/>
<keyword evidence="3" id="KW-0675">Receptor</keyword>